<keyword evidence="10" id="KW-1185">Reference proteome</keyword>
<feature type="binding site" evidence="6">
    <location>
        <position position="92"/>
    </location>
    <ligand>
        <name>FMN</name>
        <dbReference type="ChEBI" id="CHEBI:58210"/>
    </ligand>
</feature>
<dbReference type="InterPro" id="IPR000659">
    <property type="entry name" value="Pyridox_Oxase"/>
</dbReference>
<protein>
    <recommendedName>
        <fullName evidence="6">Pyridoxine/pyridoxamine 5'-phosphate oxidase</fullName>
        <ecNumber evidence="6">1.4.3.5</ecNumber>
    </recommendedName>
    <alternativeName>
        <fullName evidence="6">PNP/PMP oxidase</fullName>
        <shortName evidence="6">PNPOx</shortName>
    </alternativeName>
    <alternativeName>
        <fullName evidence="6">Pyridoxal 5'-phosphate synthase</fullName>
    </alternativeName>
</protein>
<comment type="function">
    <text evidence="6">Catalyzes the oxidation of either pyridoxine 5'-phosphate (PNP) or pyridoxamine 5'-phosphate (PMP) into pyridoxal 5'-phosphate (PLP).</text>
</comment>
<feature type="binding site" evidence="6">
    <location>
        <position position="140"/>
    </location>
    <ligand>
        <name>substrate</name>
    </ligand>
</feature>
<feature type="binding site" evidence="6">
    <location>
        <begin position="149"/>
        <end position="150"/>
    </location>
    <ligand>
        <name>FMN</name>
        <dbReference type="ChEBI" id="CHEBI:58210"/>
    </ligand>
</feature>
<feature type="binding site" evidence="6">
    <location>
        <begin position="85"/>
        <end position="86"/>
    </location>
    <ligand>
        <name>FMN</name>
        <dbReference type="ChEBI" id="CHEBI:58210"/>
    </ligand>
</feature>
<comment type="cofactor">
    <cofactor evidence="6">
        <name>FMN</name>
        <dbReference type="ChEBI" id="CHEBI:58210"/>
    </cofactor>
    <text evidence="6">Binds 1 FMN per subunit.</text>
</comment>
<evidence type="ECO:0000256" key="2">
    <source>
        <dbReference type="ARBA" id="ARBA00022630"/>
    </source>
</evidence>
<dbReference type="NCBIfam" id="TIGR00558">
    <property type="entry name" value="pdxH"/>
    <property type="match status" value="1"/>
</dbReference>
<evidence type="ECO:0000256" key="4">
    <source>
        <dbReference type="ARBA" id="ARBA00023002"/>
    </source>
</evidence>
<dbReference type="InterPro" id="IPR019740">
    <property type="entry name" value="Pyridox_Oxase_CS"/>
</dbReference>
<dbReference type="GO" id="GO:0004733">
    <property type="term" value="F:pyridoxamine phosphate oxidase activity"/>
    <property type="evidence" value="ECO:0007669"/>
    <property type="project" value="UniProtKB-EC"/>
</dbReference>
<evidence type="ECO:0000256" key="5">
    <source>
        <dbReference type="ARBA" id="ARBA00023096"/>
    </source>
</evidence>
<feature type="binding site" evidence="6">
    <location>
        <position position="136"/>
    </location>
    <ligand>
        <name>substrate</name>
    </ligand>
</feature>
<dbReference type="EC" id="1.4.3.5" evidence="6"/>
<dbReference type="HAMAP" id="MF_01629">
    <property type="entry name" value="PdxH"/>
    <property type="match status" value="1"/>
</dbReference>
<feature type="binding site" evidence="6">
    <location>
        <position position="75"/>
    </location>
    <ligand>
        <name>substrate</name>
    </ligand>
</feature>
<evidence type="ECO:0000313" key="9">
    <source>
        <dbReference type="EMBL" id="USQ98523.1"/>
    </source>
</evidence>
<feature type="domain" description="Pyridoxamine 5'-phosphate oxidase N-terminal" evidence="7">
    <location>
        <begin position="43"/>
        <end position="167"/>
    </location>
</feature>
<accession>A0ABY5A0M5</accession>
<reference evidence="9 10" key="1">
    <citation type="submission" date="2022-04" db="EMBL/GenBank/DDBJ databases">
        <title>Genome sequence of soybean root-associated Caulobacter segnis RL271.</title>
        <authorList>
            <person name="Longley R."/>
            <person name="Bonito G."/>
            <person name="Trigodet F."/>
            <person name="Crosson S."/>
            <person name="Fiebig A."/>
        </authorList>
    </citation>
    <scope>NUCLEOTIDE SEQUENCE [LARGE SCALE GENOMIC DNA]</scope>
    <source>
        <strain evidence="9 10">RL271</strain>
    </source>
</reference>
<comment type="pathway">
    <text evidence="6">Cofactor metabolism; pyridoxal 5'-phosphate salvage; pyridoxal 5'-phosphate from pyridoxamine 5'-phosphate: step 1/1.</text>
</comment>
<dbReference type="Pfam" id="PF01243">
    <property type="entry name" value="PNPOx_N"/>
    <property type="match status" value="1"/>
</dbReference>
<evidence type="ECO:0000256" key="3">
    <source>
        <dbReference type="ARBA" id="ARBA00022643"/>
    </source>
</evidence>
<feature type="binding site" evidence="6">
    <location>
        <position position="114"/>
    </location>
    <ligand>
        <name>FMN</name>
        <dbReference type="ChEBI" id="CHEBI:58210"/>
    </ligand>
</feature>
<evidence type="ECO:0000256" key="6">
    <source>
        <dbReference type="HAMAP-Rule" id="MF_01629"/>
    </source>
</evidence>
<evidence type="ECO:0000256" key="1">
    <source>
        <dbReference type="ARBA" id="ARBA00007301"/>
    </source>
</evidence>
<keyword evidence="4 6" id="KW-0560">Oxidoreductase</keyword>
<comment type="caution">
    <text evidence="6">Lacks conserved residue(s) required for the propagation of feature annotation.</text>
</comment>
<dbReference type="Gene3D" id="2.30.110.10">
    <property type="entry name" value="Electron Transport, Fmn-binding Protein, Chain A"/>
    <property type="match status" value="1"/>
</dbReference>
<comment type="pathway">
    <text evidence="6">Cofactor metabolism; pyridoxal 5'-phosphate salvage; pyridoxal 5'-phosphate from pyridoxine 5'-phosphate: step 1/1.</text>
</comment>
<feature type="binding site" evidence="6">
    <location>
        <position position="204"/>
    </location>
    <ligand>
        <name>FMN</name>
        <dbReference type="ChEBI" id="CHEBI:58210"/>
    </ligand>
</feature>
<gene>
    <name evidence="6 9" type="primary">pdxH</name>
    <name evidence="9" type="ORF">MZV50_06290</name>
</gene>
<comment type="subunit">
    <text evidence="6">Homodimer.</text>
</comment>
<proteinExistence type="inferred from homology"/>
<dbReference type="InterPro" id="IPR019576">
    <property type="entry name" value="Pyridoxamine_oxidase_dimer_C"/>
</dbReference>
<dbReference type="PANTHER" id="PTHR10851:SF0">
    <property type="entry name" value="PYRIDOXINE-5'-PHOSPHATE OXIDASE"/>
    <property type="match status" value="1"/>
</dbReference>
<dbReference type="Proteomes" id="UP001057520">
    <property type="component" value="Chromosome"/>
</dbReference>
<dbReference type="PIRSF" id="PIRSF000190">
    <property type="entry name" value="Pyd_amn-ph_oxd"/>
    <property type="match status" value="1"/>
</dbReference>
<feature type="binding site" evidence="6">
    <location>
        <position position="132"/>
    </location>
    <ligand>
        <name>substrate</name>
    </ligand>
</feature>
<keyword evidence="2 6" id="KW-0285">Flavoprotein</keyword>
<dbReference type="SUPFAM" id="SSF50475">
    <property type="entry name" value="FMN-binding split barrel"/>
    <property type="match status" value="1"/>
</dbReference>
<evidence type="ECO:0000259" key="7">
    <source>
        <dbReference type="Pfam" id="PF01243"/>
    </source>
</evidence>
<dbReference type="InterPro" id="IPR011576">
    <property type="entry name" value="Pyridox_Oxase_N"/>
</dbReference>
<feature type="binding site" evidence="6">
    <location>
        <begin position="70"/>
        <end position="75"/>
    </location>
    <ligand>
        <name>FMN</name>
        <dbReference type="ChEBI" id="CHEBI:58210"/>
    </ligand>
</feature>
<feature type="binding site" evidence="6">
    <location>
        <begin position="200"/>
        <end position="202"/>
    </location>
    <ligand>
        <name>substrate</name>
    </ligand>
</feature>
<sequence>MSDQTLIPASPSEDDYVRQVTEAVPPALLSEADPFALFAEWLEEAGKKEPNDPNAMAVSTVDADGMPDSRMVLLKDFDPRGFVFYTNTHSAKGRELEGQPKAALLFHWKSLRRQVRIRGVVEPVSEAEADAYFASRARHSQLGAWASDQSRPLPDRLALEKRVAEMGLKFGLSKVPRPPHWSGYRIVPVTIEFWRDRPFRLHERLVFDRVGQGWTTKRLFP</sequence>
<dbReference type="PROSITE" id="PS01064">
    <property type="entry name" value="PYRIDOX_OXIDASE"/>
    <property type="match status" value="1"/>
</dbReference>
<organism evidence="9 10">
    <name type="scientific">Caulobacter segnis</name>
    <dbReference type="NCBI Taxonomy" id="88688"/>
    <lineage>
        <taxon>Bacteria</taxon>
        <taxon>Pseudomonadati</taxon>
        <taxon>Pseudomonadota</taxon>
        <taxon>Alphaproteobacteria</taxon>
        <taxon>Caulobacterales</taxon>
        <taxon>Caulobacteraceae</taxon>
        <taxon>Caulobacter</taxon>
    </lineage>
</organism>
<comment type="catalytic activity">
    <reaction evidence="6">
        <text>pyridoxamine 5'-phosphate + O2 + H2O = pyridoxal 5'-phosphate + H2O2 + NH4(+)</text>
        <dbReference type="Rhea" id="RHEA:15817"/>
        <dbReference type="ChEBI" id="CHEBI:15377"/>
        <dbReference type="ChEBI" id="CHEBI:15379"/>
        <dbReference type="ChEBI" id="CHEBI:16240"/>
        <dbReference type="ChEBI" id="CHEBI:28938"/>
        <dbReference type="ChEBI" id="CHEBI:58451"/>
        <dbReference type="ChEBI" id="CHEBI:597326"/>
        <dbReference type="EC" id="1.4.3.5"/>
    </reaction>
</comment>
<dbReference type="PANTHER" id="PTHR10851">
    <property type="entry name" value="PYRIDOXINE-5-PHOSPHATE OXIDASE"/>
    <property type="match status" value="1"/>
</dbReference>
<name>A0ABY5A0M5_9CAUL</name>
<dbReference type="NCBIfam" id="NF004231">
    <property type="entry name" value="PRK05679.1"/>
    <property type="match status" value="1"/>
</dbReference>
<evidence type="ECO:0000313" key="10">
    <source>
        <dbReference type="Proteomes" id="UP001057520"/>
    </source>
</evidence>
<dbReference type="EMBL" id="CP096040">
    <property type="protein sequence ID" value="USQ98523.1"/>
    <property type="molecule type" value="Genomic_DNA"/>
</dbReference>
<dbReference type="InterPro" id="IPR012349">
    <property type="entry name" value="Split_barrel_FMN-bd"/>
</dbReference>
<evidence type="ECO:0000259" key="8">
    <source>
        <dbReference type="Pfam" id="PF10590"/>
    </source>
</evidence>
<keyword evidence="3 6" id="KW-0288">FMN</keyword>
<dbReference type="Pfam" id="PF10590">
    <property type="entry name" value="PNP_phzG_C"/>
    <property type="match status" value="1"/>
</dbReference>
<comment type="catalytic activity">
    <reaction evidence="6">
        <text>pyridoxine 5'-phosphate + O2 = pyridoxal 5'-phosphate + H2O2</text>
        <dbReference type="Rhea" id="RHEA:15149"/>
        <dbReference type="ChEBI" id="CHEBI:15379"/>
        <dbReference type="ChEBI" id="CHEBI:16240"/>
        <dbReference type="ChEBI" id="CHEBI:58589"/>
        <dbReference type="ChEBI" id="CHEBI:597326"/>
        <dbReference type="EC" id="1.4.3.5"/>
    </reaction>
</comment>
<feature type="domain" description="Pyridoxine 5'-phosphate oxidase dimerisation C-terminal" evidence="8">
    <location>
        <begin position="181"/>
        <end position="221"/>
    </location>
</feature>
<comment type="similarity">
    <text evidence="1 6">Belongs to the pyridoxamine 5'-phosphate oxidase family.</text>
</comment>
<feature type="binding site" evidence="6">
    <location>
        <position position="194"/>
    </location>
    <ligand>
        <name>FMN</name>
        <dbReference type="ChEBI" id="CHEBI:58210"/>
    </ligand>
</feature>
<keyword evidence="5 6" id="KW-0664">Pyridoxine biosynthesis</keyword>